<gene>
    <name evidence="8" type="ORF">GGR17_003303</name>
</gene>
<feature type="domain" description="ABC3 transporter permease C-terminal" evidence="7">
    <location>
        <begin position="675"/>
        <end position="793"/>
    </location>
</feature>
<feature type="transmembrane region" description="Helical" evidence="6">
    <location>
        <begin position="264"/>
        <end position="297"/>
    </location>
</feature>
<keyword evidence="5 6" id="KW-0472">Membrane</keyword>
<keyword evidence="9" id="KW-1185">Reference proteome</keyword>
<proteinExistence type="predicted"/>
<comment type="subcellular location">
    <subcellularLocation>
        <location evidence="1">Cell membrane</location>
        <topology evidence="1">Multi-pass membrane protein</topology>
    </subcellularLocation>
</comment>
<dbReference type="Proteomes" id="UP000585681">
    <property type="component" value="Unassembled WGS sequence"/>
</dbReference>
<dbReference type="Pfam" id="PF02687">
    <property type="entry name" value="FtsX"/>
    <property type="match status" value="2"/>
</dbReference>
<feature type="transmembrane region" description="Helical" evidence="6">
    <location>
        <begin position="668"/>
        <end position="693"/>
    </location>
</feature>
<evidence type="ECO:0000256" key="3">
    <source>
        <dbReference type="ARBA" id="ARBA00022692"/>
    </source>
</evidence>
<dbReference type="GO" id="GO:0005886">
    <property type="term" value="C:plasma membrane"/>
    <property type="evidence" value="ECO:0007669"/>
    <property type="project" value="UniProtKB-SubCell"/>
</dbReference>
<keyword evidence="2" id="KW-1003">Cell membrane</keyword>
<organism evidence="8 9">
    <name type="scientific">Actibacterium naphthalenivorans</name>
    <dbReference type="NCBI Taxonomy" id="1614693"/>
    <lineage>
        <taxon>Bacteria</taxon>
        <taxon>Pseudomonadati</taxon>
        <taxon>Pseudomonadota</taxon>
        <taxon>Alphaproteobacteria</taxon>
        <taxon>Rhodobacterales</taxon>
        <taxon>Roseobacteraceae</taxon>
        <taxon>Actibacterium</taxon>
    </lineage>
</organism>
<keyword evidence="3 6" id="KW-0812">Transmembrane</keyword>
<feature type="transmembrane region" description="Helical" evidence="6">
    <location>
        <begin position="446"/>
        <end position="466"/>
    </location>
</feature>
<dbReference type="InterPro" id="IPR003838">
    <property type="entry name" value="ABC3_permease_C"/>
</dbReference>
<evidence type="ECO:0000256" key="4">
    <source>
        <dbReference type="ARBA" id="ARBA00022989"/>
    </source>
</evidence>
<dbReference type="AlphaFoldDB" id="A0A840CBN5"/>
<dbReference type="EMBL" id="JACIEQ010000005">
    <property type="protein sequence ID" value="MBB4023474.1"/>
    <property type="molecule type" value="Genomic_DNA"/>
</dbReference>
<feature type="transmembrane region" description="Helical" evidence="6">
    <location>
        <begin position="769"/>
        <end position="786"/>
    </location>
</feature>
<dbReference type="PANTHER" id="PTHR30287:SF2">
    <property type="entry name" value="BLL1001 PROTEIN"/>
    <property type="match status" value="1"/>
</dbReference>
<name>A0A840CBN5_9RHOB</name>
<evidence type="ECO:0000256" key="2">
    <source>
        <dbReference type="ARBA" id="ARBA00022475"/>
    </source>
</evidence>
<comment type="caution">
    <text evidence="8">The sequence shown here is derived from an EMBL/GenBank/DDBJ whole genome shotgun (WGS) entry which is preliminary data.</text>
</comment>
<evidence type="ECO:0000313" key="8">
    <source>
        <dbReference type="EMBL" id="MBB4023474.1"/>
    </source>
</evidence>
<feature type="transmembrane region" description="Helical" evidence="6">
    <location>
        <begin position="739"/>
        <end position="757"/>
    </location>
</feature>
<evidence type="ECO:0000313" key="9">
    <source>
        <dbReference type="Proteomes" id="UP000585681"/>
    </source>
</evidence>
<dbReference type="InterPro" id="IPR038766">
    <property type="entry name" value="Membrane_comp_ABC_pdt"/>
</dbReference>
<feature type="transmembrane region" description="Helical" evidence="6">
    <location>
        <begin position="373"/>
        <end position="391"/>
    </location>
</feature>
<sequence>MYRAALLALLSHWRRQPLQLASVLVGLALATALWSGVQAINGQARASYDRAAGMLGQDRLPQLVAEDGQRFSQDVYVALRRGGWRISPVLEGQWRQGETRLRVIGIDPVTAPQTPGGGGAAQADGDLRAFLTPPGIAFGAAETIAALQDVPGLPALRVADDSLPGTLIMDIGIAQTLLAAPGQVSRLIVLPDQPLRQTPLQDVAPGLTRRAPQAEADIARLTDSFHLNLTAFGLLSFAVGLFIVHAAIGLAFEQRRAMFRTLRALGLPLVALTRLLVAEVLILSILAGLAGMALGYLVAAALLPDVAATLRGLYGAEVPGTLILRPGWWAGGMAMAVLGAGAAAAQSLWRVWRLPLLAPAQPRAWVRATTRSLWRQVAIAGALALVALGAARFGTGLLAGFILLGALLMAAALALPAVLAALLAGAARAGRGVLARWFWADTRQQLPGLSLALMALLLALAANIGVGTMVASFRLTFAGWLDQRLSAELYVSAETEEQAARLRAWLATRPGDLLPLWSVEVPLFGAPATVQGIADHPTYRRNWPMLSALPDVWGRVASGEGALINEQLARREGLVPGDPLILPDGGRMIIAGVYSDYGNPRGQVMIAVDRLTALFPDVARLRHAVSIAPESAPVLAHALIDDFGLPEDNVSDQAAIKVFSMGIFEQTFAVTAALNILTLGVAGFAILTSLLTLSAMRLPQLAPVWALGLTRARLAWLELARALMLTALTMLVALPVGLLLAWALLAVVNVAAFGWRLPMHVFPADWLRLGALALLAGGLAAAWPAWRLARTAPADLLKVFAHER</sequence>
<feature type="transmembrane region" description="Helical" evidence="6">
    <location>
        <begin position="397"/>
        <end position="425"/>
    </location>
</feature>
<reference evidence="8" key="1">
    <citation type="submission" date="2020-08" db="EMBL/GenBank/DDBJ databases">
        <title>Genomic Encyclopedia of Type Strains, Phase IV (KMG-IV): sequencing the most valuable type-strain genomes for metagenomic binning, comparative biology and taxonomic classification.</title>
        <authorList>
            <person name="Goeker M."/>
        </authorList>
    </citation>
    <scope>NUCLEOTIDE SEQUENCE [LARGE SCALE GENOMIC DNA]</scope>
    <source>
        <strain evidence="8">DSM 105040</strain>
    </source>
</reference>
<feature type="domain" description="ABC3 transporter permease C-terminal" evidence="7">
    <location>
        <begin position="231"/>
        <end position="350"/>
    </location>
</feature>
<evidence type="ECO:0000256" key="5">
    <source>
        <dbReference type="ARBA" id="ARBA00023136"/>
    </source>
</evidence>
<dbReference type="PANTHER" id="PTHR30287">
    <property type="entry name" value="MEMBRANE COMPONENT OF PREDICTED ABC SUPERFAMILY METABOLITE UPTAKE TRANSPORTER"/>
    <property type="match status" value="1"/>
</dbReference>
<evidence type="ECO:0000256" key="1">
    <source>
        <dbReference type="ARBA" id="ARBA00004651"/>
    </source>
</evidence>
<evidence type="ECO:0000256" key="6">
    <source>
        <dbReference type="SAM" id="Phobius"/>
    </source>
</evidence>
<dbReference type="RefSeq" id="WP_054539641.1">
    <property type="nucleotide sequence ID" value="NZ_JACIEQ010000005.1"/>
</dbReference>
<feature type="transmembrane region" description="Helical" evidence="6">
    <location>
        <begin position="229"/>
        <end position="252"/>
    </location>
</feature>
<keyword evidence="4 6" id="KW-1133">Transmembrane helix</keyword>
<feature type="transmembrane region" description="Helical" evidence="6">
    <location>
        <begin position="328"/>
        <end position="352"/>
    </location>
</feature>
<accession>A0A840CBN5</accession>
<protein>
    <submittedName>
        <fullName evidence="8">Putative ABC transport system permease protein</fullName>
    </submittedName>
</protein>
<evidence type="ECO:0000259" key="7">
    <source>
        <dbReference type="Pfam" id="PF02687"/>
    </source>
</evidence>